<organism evidence="1 2">
    <name type="scientific">Streptomyces olivaceiscleroticus</name>
    <dbReference type="NCBI Taxonomy" id="68245"/>
    <lineage>
        <taxon>Bacteria</taxon>
        <taxon>Bacillati</taxon>
        <taxon>Actinomycetota</taxon>
        <taxon>Actinomycetes</taxon>
        <taxon>Kitasatosporales</taxon>
        <taxon>Streptomycetaceae</taxon>
        <taxon>Streptomyces</taxon>
    </lineage>
</organism>
<keyword evidence="2" id="KW-1185">Reference proteome</keyword>
<dbReference type="EMBL" id="BAAABY010000070">
    <property type="protein sequence ID" value="GAA0501541.1"/>
    <property type="molecule type" value="Genomic_DNA"/>
</dbReference>
<gene>
    <name evidence="1" type="ORF">GCM10010361_78940</name>
</gene>
<reference evidence="1 2" key="1">
    <citation type="journal article" date="2019" name="Int. J. Syst. Evol. Microbiol.">
        <title>The Global Catalogue of Microorganisms (GCM) 10K type strain sequencing project: providing services to taxonomists for standard genome sequencing and annotation.</title>
        <authorList>
            <consortium name="The Broad Institute Genomics Platform"/>
            <consortium name="The Broad Institute Genome Sequencing Center for Infectious Disease"/>
            <person name="Wu L."/>
            <person name="Ma J."/>
        </authorList>
    </citation>
    <scope>NUCLEOTIDE SEQUENCE [LARGE SCALE GENOMIC DNA]</scope>
    <source>
        <strain evidence="1 2">JCM 4805</strain>
    </source>
</reference>
<dbReference type="InterPro" id="IPR058009">
    <property type="entry name" value="TTP_Phage_16"/>
</dbReference>
<evidence type="ECO:0000313" key="1">
    <source>
        <dbReference type="EMBL" id="GAA0501541.1"/>
    </source>
</evidence>
<accession>A0ABN1BPM5</accession>
<sequence>MARFNRKGTTKIKFLPTIASTTLLPTRAEITAGTDLTENISAIEGWSIANTPIETPDMESTFVKKIDGDDSAEDSSLTLYEDSTLDTIETDLAKGTVGFMCIFSKGDVAANKGLDVFPVKVASNSKAYTTDNEAASITVQFVITDRPALNQTVPAMT</sequence>
<name>A0ABN1BPM5_9ACTN</name>
<evidence type="ECO:0000313" key="2">
    <source>
        <dbReference type="Proteomes" id="UP001500909"/>
    </source>
</evidence>
<dbReference type="Pfam" id="PF25595">
    <property type="entry name" value="Phage_TTP_16"/>
    <property type="match status" value="1"/>
</dbReference>
<dbReference type="RefSeq" id="WP_346100573.1">
    <property type="nucleotide sequence ID" value="NZ_BAAABY010000070.1"/>
</dbReference>
<dbReference type="Proteomes" id="UP001500909">
    <property type="component" value="Unassembled WGS sequence"/>
</dbReference>
<evidence type="ECO:0008006" key="3">
    <source>
        <dbReference type="Google" id="ProtNLM"/>
    </source>
</evidence>
<comment type="caution">
    <text evidence="1">The sequence shown here is derived from an EMBL/GenBank/DDBJ whole genome shotgun (WGS) entry which is preliminary data.</text>
</comment>
<protein>
    <recommendedName>
        <fullName evidence="3">Phage tail protein</fullName>
    </recommendedName>
</protein>
<proteinExistence type="predicted"/>